<name>A0A837RB78_LACPE</name>
<dbReference type="Proteomes" id="UP000051020">
    <property type="component" value="Unassembled WGS sequence"/>
</dbReference>
<organism evidence="2 3">
    <name type="scientific">Lactiplantibacillus pentosus DSM 20314</name>
    <dbReference type="NCBI Taxonomy" id="1423791"/>
    <lineage>
        <taxon>Bacteria</taxon>
        <taxon>Bacillati</taxon>
        <taxon>Bacillota</taxon>
        <taxon>Bacilli</taxon>
        <taxon>Lactobacillales</taxon>
        <taxon>Lactobacillaceae</taxon>
        <taxon>Lactiplantibacillus</taxon>
    </lineage>
</organism>
<feature type="region of interest" description="Disordered" evidence="1">
    <location>
        <begin position="22"/>
        <end position="43"/>
    </location>
</feature>
<feature type="compositionally biased region" description="Basic and acidic residues" evidence="1">
    <location>
        <begin position="30"/>
        <end position="43"/>
    </location>
</feature>
<proteinExistence type="predicted"/>
<accession>A0A837RB78</accession>
<dbReference type="EMBL" id="AZCU01000012">
    <property type="protein sequence ID" value="KRK23967.1"/>
    <property type="molecule type" value="Genomic_DNA"/>
</dbReference>
<sequence>MQSAAQRYTRLVPSLFLAGFNSTNPNEVKQMNKAEEPKEPKEPTYDELIQKISHKSWFGGMSMPTREEINALLAARWRERDEAERKLKASKQHED</sequence>
<evidence type="ECO:0000256" key="1">
    <source>
        <dbReference type="SAM" id="MobiDB-lite"/>
    </source>
</evidence>
<reference evidence="2 3" key="1">
    <citation type="journal article" date="2015" name="Genome Announc.">
        <title>Expanding the biotechnology potential of lactobacilli through comparative genomics of 213 strains and associated genera.</title>
        <authorList>
            <person name="Sun Z."/>
            <person name="Harris H.M."/>
            <person name="McCann A."/>
            <person name="Guo C."/>
            <person name="Argimon S."/>
            <person name="Zhang W."/>
            <person name="Yang X."/>
            <person name="Jeffery I.B."/>
            <person name="Cooney J.C."/>
            <person name="Kagawa T.F."/>
            <person name="Liu W."/>
            <person name="Song Y."/>
            <person name="Salvetti E."/>
            <person name="Wrobel A."/>
            <person name="Rasinkangas P."/>
            <person name="Parkhill J."/>
            <person name="Rea M.C."/>
            <person name="O'Sullivan O."/>
            <person name="Ritari J."/>
            <person name="Douillard F.P."/>
            <person name="Paul Ross R."/>
            <person name="Yang R."/>
            <person name="Briner A.E."/>
            <person name="Felis G.E."/>
            <person name="de Vos W.M."/>
            <person name="Barrangou R."/>
            <person name="Klaenhammer T.R."/>
            <person name="Caufield P.W."/>
            <person name="Cui Y."/>
            <person name="Zhang H."/>
            <person name="O'Toole P.W."/>
        </authorList>
    </citation>
    <scope>NUCLEOTIDE SEQUENCE [LARGE SCALE GENOMIC DNA]</scope>
    <source>
        <strain evidence="2 3">DSM 20314</strain>
    </source>
</reference>
<evidence type="ECO:0000313" key="2">
    <source>
        <dbReference type="EMBL" id="KRK23967.1"/>
    </source>
</evidence>
<dbReference type="AlphaFoldDB" id="A0A837RB78"/>
<comment type="caution">
    <text evidence="2">The sequence shown here is derived from an EMBL/GenBank/DDBJ whole genome shotgun (WGS) entry which is preliminary data.</text>
</comment>
<gene>
    <name evidence="2" type="ORF">FD24_GL000645</name>
</gene>
<evidence type="ECO:0000313" key="3">
    <source>
        <dbReference type="Proteomes" id="UP000051020"/>
    </source>
</evidence>
<protein>
    <submittedName>
        <fullName evidence="2">Uncharacterized protein</fullName>
    </submittedName>
</protein>